<accession>A0AAE1V8I7</accession>
<organism evidence="1 2">
    <name type="scientific">Anisodus tanguticus</name>
    <dbReference type="NCBI Taxonomy" id="243964"/>
    <lineage>
        <taxon>Eukaryota</taxon>
        <taxon>Viridiplantae</taxon>
        <taxon>Streptophyta</taxon>
        <taxon>Embryophyta</taxon>
        <taxon>Tracheophyta</taxon>
        <taxon>Spermatophyta</taxon>
        <taxon>Magnoliopsida</taxon>
        <taxon>eudicotyledons</taxon>
        <taxon>Gunneridae</taxon>
        <taxon>Pentapetalae</taxon>
        <taxon>asterids</taxon>
        <taxon>lamiids</taxon>
        <taxon>Solanales</taxon>
        <taxon>Solanaceae</taxon>
        <taxon>Solanoideae</taxon>
        <taxon>Hyoscyameae</taxon>
        <taxon>Anisodus</taxon>
    </lineage>
</organism>
<sequence>MNSSLRCFRLIIVTPHSILHFAKQIHFASLITNIQSCRKKKRNTALQVFLFFLLYMTAKDKNDKLHQVNRKAARYAR</sequence>
<evidence type="ECO:0000313" key="2">
    <source>
        <dbReference type="Proteomes" id="UP001291623"/>
    </source>
</evidence>
<protein>
    <submittedName>
        <fullName evidence="1">Uncharacterized protein</fullName>
    </submittedName>
</protein>
<evidence type="ECO:0000313" key="1">
    <source>
        <dbReference type="EMBL" id="KAK4359527.1"/>
    </source>
</evidence>
<dbReference type="AlphaFoldDB" id="A0AAE1V8I7"/>
<dbReference type="EMBL" id="JAVYJV010000011">
    <property type="protein sequence ID" value="KAK4359527.1"/>
    <property type="molecule type" value="Genomic_DNA"/>
</dbReference>
<keyword evidence="2" id="KW-1185">Reference proteome</keyword>
<proteinExistence type="predicted"/>
<name>A0AAE1V8I7_9SOLA</name>
<comment type="caution">
    <text evidence="1">The sequence shown here is derived from an EMBL/GenBank/DDBJ whole genome shotgun (WGS) entry which is preliminary data.</text>
</comment>
<dbReference type="Proteomes" id="UP001291623">
    <property type="component" value="Unassembled WGS sequence"/>
</dbReference>
<reference evidence="1" key="1">
    <citation type="submission" date="2023-12" db="EMBL/GenBank/DDBJ databases">
        <title>Genome assembly of Anisodus tanguticus.</title>
        <authorList>
            <person name="Wang Y.-J."/>
        </authorList>
    </citation>
    <scope>NUCLEOTIDE SEQUENCE</scope>
    <source>
        <strain evidence="1">KB-2021</strain>
        <tissue evidence="1">Leaf</tissue>
    </source>
</reference>
<gene>
    <name evidence="1" type="ORF">RND71_021756</name>
</gene>